<dbReference type="RefSeq" id="WP_002595847.1">
    <property type="nucleotide sequence ID" value="NZ_KB851021.1"/>
</dbReference>
<accession>A0A0E2HAT3</accession>
<dbReference type="AlphaFoldDB" id="A0A0E2HAT3"/>
<reference evidence="1 2" key="1">
    <citation type="submission" date="2013-01" db="EMBL/GenBank/DDBJ databases">
        <title>The Genome Sequence of Clostridium clostridioforme 90A8.</title>
        <authorList>
            <consortium name="The Broad Institute Genome Sequencing Platform"/>
            <person name="Earl A."/>
            <person name="Ward D."/>
            <person name="Feldgarden M."/>
            <person name="Gevers D."/>
            <person name="Courvalin P."/>
            <person name="Lambert T."/>
            <person name="Walker B."/>
            <person name="Young S.K."/>
            <person name="Zeng Q."/>
            <person name="Gargeya S."/>
            <person name="Fitzgerald M."/>
            <person name="Haas B."/>
            <person name="Abouelleil A."/>
            <person name="Alvarado L."/>
            <person name="Arachchi H.M."/>
            <person name="Berlin A.M."/>
            <person name="Chapman S.B."/>
            <person name="Dewar J."/>
            <person name="Goldberg J."/>
            <person name="Griggs A."/>
            <person name="Gujja S."/>
            <person name="Hansen M."/>
            <person name="Howarth C."/>
            <person name="Imamovic A."/>
            <person name="Larimer J."/>
            <person name="McCowan C."/>
            <person name="Murphy C."/>
            <person name="Neiman D."/>
            <person name="Pearson M."/>
            <person name="Priest M."/>
            <person name="Roberts A."/>
            <person name="Saif S."/>
            <person name="Shea T."/>
            <person name="Sisk P."/>
            <person name="Sykes S."/>
            <person name="Wortman J."/>
            <person name="Nusbaum C."/>
            <person name="Birren B."/>
        </authorList>
    </citation>
    <scope>NUCLEOTIDE SEQUENCE [LARGE SCALE GENOMIC DNA]</scope>
    <source>
        <strain evidence="1 2">90A8</strain>
    </source>
</reference>
<gene>
    <name evidence="1" type="ORF">HMPREF1090_02455</name>
</gene>
<dbReference type="PATRIC" id="fig|999408.3.peg.2652"/>
<dbReference type="HOGENOM" id="CLU_3023965_0_0_9"/>
<protein>
    <submittedName>
        <fullName evidence="1">Uncharacterized protein</fullName>
    </submittedName>
</protein>
<dbReference type="EMBL" id="AGYR01000028">
    <property type="protein sequence ID" value="ENZ13835.1"/>
    <property type="molecule type" value="Genomic_DNA"/>
</dbReference>
<name>A0A0E2HAT3_9FIRM</name>
<evidence type="ECO:0000313" key="2">
    <source>
        <dbReference type="Proteomes" id="UP000013085"/>
    </source>
</evidence>
<dbReference type="GeneID" id="57963165"/>
<proteinExistence type="predicted"/>
<sequence>MKKNESQKPVPLEELLRGLREQNEYQAKIISMQEETISLQNKQNEELAEMLDKVLRMTESGE</sequence>
<comment type="caution">
    <text evidence="1">The sequence shown here is derived from an EMBL/GenBank/DDBJ whole genome shotgun (WGS) entry which is preliminary data.</text>
</comment>
<evidence type="ECO:0000313" key="1">
    <source>
        <dbReference type="EMBL" id="ENZ13835.1"/>
    </source>
</evidence>
<organism evidence="1 2">
    <name type="scientific">[Clostridium] clostridioforme 90A8</name>
    <dbReference type="NCBI Taxonomy" id="999408"/>
    <lineage>
        <taxon>Bacteria</taxon>
        <taxon>Bacillati</taxon>
        <taxon>Bacillota</taxon>
        <taxon>Clostridia</taxon>
        <taxon>Lachnospirales</taxon>
        <taxon>Lachnospiraceae</taxon>
        <taxon>Enterocloster</taxon>
    </lineage>
</organism>
<dbReference type="Proteomes" id="UP000013085">
    <property type="component" value="Unassembled WGS sequence"/>
</dbReference>